<accession>A0A8B8JHD9</accession>
<dbReference type="Gene3D" id="1.20.920.10">
    <property type="entry name" value="Bromodomain-like"/>
    <property type="match status" value="1"/>
</dbReference>
<keyword evidence="5" id="KW-0804">Transcription</keyword>
<feature type="compositionally biased region" description="Polar residues" evidence="9">
    <location>
        <begin position="335"/>
        <end position="344"/>
    </location>
</feature>
<evidence type="ECO:0000256" key="7">
    <source>
        <dbReference type="PROSITE-ProRule" id="PRU00035"/>
    </source>
</evidence>
<dbReference type="PRINTS" id="PR00503">
    <property type="entry name" value="BROMODOMAIN"/>
</dbReference>
<dbReference type="InterPro" id="IPR001487">
    <property type="entry name" value="Bromodomain"/>
</dbReference>
<gene>
    <name evidence="12" type="primary">LOC113846604</name>
</gene>
<protein>
    <submittedName>
        <fullName evidence="12">Transcription factor GTE12 isoform X1</fullName>
    </submittedName>
</protein>
<evidence type="ECO:0000256" key="9">
    <source>
        <dbReference type="SAM" id="MobiDB-lite"/>
    </source>
</evidence>
<comment type="subcellular location">
    <subcellularLocation>
        <location evidence="1">Nucleus</location>
    </subcellularLocation>
</comment>
<keyword evidence="11" id="KW-1185">Reference proteome</keyword>
<evidence type="ECO:0000256" key="4">
    <source>
        <dbReference type="ARBA" id="ARBA00023117"/>
    </source>
</evidence>
<dbReference type="OrthoDB" id="21449at2759"/>
<evidence type="ECO:0000313" key="12">
    <source>
        <dbReference type="RefSeq" id="XP_027330871.1"/>
    </source>
</evidence>
<dbReference type="InterPro" id="IPR037377">
    <property type="entry name" value="GTE_bromo"/>
</dbReference>
<dbReference type="AlphaFoldDB" id="A0A8B8JHD9"/>
<evidence type="ECO:0000256" key="6">
    <source>
        <dbReference type="ARBA" id="ARBA00023242"/>
    </source>
</evidence>
<feature type="domain" description="Bromo" evidence="10">
    <location>
        <begin position="91"/>
        <end position="163"/>
    </location>
</feature>
<evidence type="ECO:0000256" key="1">
    <source>
        <dbReference type="ARBA" id="ARBA00004123"/>
    </source>
</evidence>
<dbReference type="InterPro" id="IPR036427">
    <property type="entry name" value="Bromodomain-like_sf"/>
</dbReference>
<proteinExistence type="predicted"/>
<feature type="coiled-coil region" evidence="8">
    <location>
        <begin position="438"/>
        <end position="488"/>
    </location>
</feature>
<dbReference type="KEGG" id="aprc:113846604"/>
<dbReference type="PROSITE" id="PS50014">
    <property type="entry name" value="BROMODOMAIN_2"/>
    <property type="match status" value="1"/>
</dbReference>
<evidence type="ECO:0000313" key="11">
    <source>
        <dbReference type="Proteomes" id="UP000694853"/>
    </source>
</evidence>
<sequence>MIATETIVPNRKLKIKFSTKRIEVDSGPKCEFEQQVSHIDESRCCKSNEKSSLPDSNKRGPAESTEGQTEKRQKIDRKGSLQCATILKSLISHPYSWVFSKPVDPVALNIPDYFTIISRPMDLGTIKSKLEKNIYSGAEEFAADVRLTFSNAMTYNPPGNDVHLMAKELRKVFDRKWKDLDKKWKCEDEHGKSVTGTIKETVRRSLNGTHPRHKDTLPKKSQVSEHKGIHKISSLAARDARVVVPKLSQIPFKLIEKDLHKGSKGNHDGEQPPGSVKACSSLRLVTRKCSICGDITCHCVIPSNSTQVSSDVSSDGCEGREDLSARGADALRQDCSTKCTSPTGKKSDPDSDGAVSSLDSEHVCSSSELVTPATDASSVEVWSTPVFPAQLSPKKALRAAMLKSRFADTILKAQQKTLLEHGDKGDPLKMQLEKERLERIQREERARIEAQIKTAEAAARMRAEEELRQRREKEREAARAAIEKMKRTVEIEHNMEIIKELESLSGCTLSYKAVGGRNGYKVAMETLDKPLIENPLERLGLFIKDEYTADEDEEVLNGGWEEGEIF</sequence>
<dbReference type="PANTHER" id="PTHR46136">
    <property type="entry name" value="TRANSCRIPTION FACTOR GTE8"/>
    <property type="match status" value="1"/>
</dbReference>
<keyword evidence="3 8" id="KW-0175">Coiled coil</keyword>
<dbReference type="RefSeq" id="XP_027330871.1">
    <property type="nucleotide sequence ID" value="XM_027475070.1"/>
</dbReference>
<evidence type="ECO:0000256" key="2">
    <source>
        <dbReference type="ARBA" id="ARBA00023015"/>
    </source>
</evidence>
<name>A0A8B8JHD9_ABRPR</name>
<evidence type="ECO:0000259" key="10">
    <source>
        <dbReference type="PROSITE" id="PS50014"/>
    </source>
</evidence>
<evidence type="ECO:0000256" key="5">
    <source>
        <dbReference type="ARBA" id="ARBA00023163"/>
    </source>
</evidence>
<feature type="compositionally biased region" description="Basic and acidic residues" evidence="9">
    <location>
        <begin position="214"/>
        <end position="227"/>
    </location>
</feature>
<evidence type="ECO:0000256" key="8">
    <source>
        <dbReference type="SAM" id="Coils"/>
    </source>
</evidence>
<dbReference type="InterPro" id="IPR052442">
    <property type="entry name" value="Env_Response_Regulator"/>
</dbReference>
<feature type="region of interest" description="Disordered" evidence="9">
    <location>
        <begin position="207"/>
        <end position="227"/>
    </location>
</feature>
<feature type="compositionally biased region" description="Basic and acidic residues" evidence="9">
    <location>
        <begin position="39"/>
        <end position="49"/>
    </location>
</feature>
<reference evidence="12" key="2">
    <citation type="submission" date="2025-08" db="UniProtKB">
        <authorList>
            <consortium name="RefSeq"/>
        </authorList>
    </citation>
    <scope>IDENTIFICATION</scope>
    <source>
        <tissue evidence="12">Young leaves</tissue>
    </source>
</reference>
<keyword evidence="4 7" id="KW-0103">Bromodomain</keyword>
<evidence type="ECO:0000256" key="3">
    <source>
        <dbReference type="ARBA" id="ARBA00023054"/>
    </source>
</evidence>
<dbReference type="GeneID" id="113846604"/>
<dbReference type="SUPFAM" id="SSF47370">
    <property type="entry name" value="Bromodomain"/>
    <property type="match status" value="1"/>
</dbReference>
<keyword evidence="6" id="KW-0539">Nucleus</keyword>
<feature type="region of interest" description="Disordered" evidence="9">
    <location>
        <begin position="39"/>
        <end position="76"/>
    </location>
</feature>
<dbReference type="CDD" id="cd05506">
    <property type="entry name" value="Bromo_plant1"/>
    <property type="match status" value="1"/>
</dbReference>
<dbReference type="Proteomes" id="UP000694853">
    <property type="component" value="Unplaced"/>
</dbReference>
<feature type="region of interest" description="Disordered" evidence="9">
    <location>
        <begin position="335"/>
        <end position="358"/>
    </location>
</feature>
<dbReference type="SMART" id="SM00297">
    <property type="entry name" value="BROMO"/>
    <property type="match status" value="1"/>
</dbReference>
<organism evidence="11 12">
    <name type="scientific">Abrus precatorius</name>
    <name type="common">Indian licorice</name>
    <name type="synonym">Glycine abrus</name>
    <dbReference type="NCBI Taxonomy" id="3816"/>
    <lineage>
        <taxon>Eukaryota</taxon>
        <taxon>Viridiplantae</taxon>
        <taxon>Streptophyta</taxon>
        <taxon>Embryophyta</taxon>
        <taxon>Tracheophyta</taxon>
        <taxon>Spermatophyta</taxon>
        <taxon>Magnoliopsida</taxon>
        <taxon>eudicotyledons</taxon>
        <taxon>Gunneridae</taxon>
        <taxon>Pentapetalae</taxon>
        <taxon>rosids</taxon>
        <taxon>fabids</taxon>
        <taxon>Fabales</taxon>
        <taxon>Fabaceae</taxon>
        <taxon>Papilionoideae</taxon>
        <taxon>50 kb inversion clade</taxon>
        <taxon>NPAAA clade</taxon>
        <taxon>indigoferoid/millettioid clade</taxon>
        <taxon>Abreae</taxon>
        <taxon>Abrus</taxon>
    </lineage>
</organism>
<dbReference type="Pfam" id="PF00439">
    <property type="entry name" value="Bromodomain"/>
    <property type="match status" value="1"/>
</dbReference>
<keyword evidence="2" id="KW-0805">Transcription regulation</keyword>
<dbReference type="PANTHER" id="PTHR46136:SF19">
    <property type="entry name" value="TRANSCRIPTION FACTOR GTE12"/>
    <property type="match status" value="1"/>
</dbReference>
<reference evidence="11" key="1">
    <citation type="journal article" date="2019" name="Toxins">
        <title>Detection of Abrin-Like and Prepropulchellin-Like Toxin Genes and Transcripts Using Whole Genome Sequencing and Full-Length Transcript Sequencing of Abrus precatorius.</title>
        <authorList>
            <person name="Hovde B.T."/>
            <person name="Daligault H.E."/>
            <person name="Hanschen E.R."/>
            <person name="Kunde Y.A."/>
            <person name="Johnson M.B."/>
            <person name="Starkenburg S.R."/>
            <person name="Johnson S.L."/>
        </authorList>
    </citation>
    <scope>NUCLEOTIDE SEQUENCE [LARGE SCALE GENOMIC DNA]</scope>
</reference>
<dbReference type="GO" id="GO:0005634">
    <property type="term" value="C:nucleus"/>
    <property type="evidence" value="ECO:0007669"/>
    <property type="project" value="UniProtKB-SubCell"/>
</dbReference>